<feature type="repeat" description="TPR" evidence="1">
    <location>
        <begin position="381"/>
        <end position="414"/>
    </location>
</feature>
<dbReference type="SMART" id="SM00028">
    <property type="entry name" value="TPR"/>
    <property type="match status" value="5"/>
</dbReference>
<dbReference type="PROSITE" id="PS50005">
    <property type="entry name" value="TPR"/>
    <property type="match status" value="2"/>
</dbReference>
<accession>A0A654LYV6</accession>
<protein>
    <submittedName>
        <fullName evidence="2">Tetratricopeptide repeat protein</fullName>
    </submittedName>
</protein>
<evidence type="ECO:0000313" key="2">
    <source>
        <dbReference type="EMBL" id="ALI35419.1"/>
    </source>
</evidence>
<keyword evidence="3" id="KW-1185">Reference proteome</keyword>
<dbReference type="SUPFAM" id="SSF81901">
    <property type="entry name" value="HCP-like"/>
    <property type="match status" value="1"/>
</dbReference>
<dbReference type="PANTHER" id="PTHR12558">
    <property type="entry name" value="CELL DIVISION CYCLE 16,23,27"/>
    <property type="match status" value="1"/>
</dbReference>
<reference evidence="3" key="1">
    <citation type="submission" date="2015-10" db="EMBL/GenBank/DDBJ databases">
        <title>Niche specialization of a soil ammonia-oxidizing archaeon, Candidatus Nitrosocosmicus oleophilus.</title>
        <authorList>
            <person name="Jung M.-Y."/>
            <person name="Rhee S.-K."/>
        </authorList>
    </citation>
    <scope>NUCLEOTIDE SEQUENCE [LARGE SCALE GENOMIC DNA]</scope>
    <source>
        <strain evidence="3">MY3</strain>
    </source>
</reference>
<dbReference type="AlphaFoldDB" id="A0A654LYV6"/>
<sequence>MPRSKDSPVIAIRVGVAKKIKENISGKNIEFSALVNEFLESHLEKEDFMKEYFDSRIFSKILSVDFTDGYCNFWLKEGGSFHVYFKQQNGQSFLYCEEDKSKNCIHVEYVLARTEVGKIYNYSKSYPYVKGVERDKEDEKDVVITPYSKIKAEINIKLEDGVFAKYNLIENSNFDNKIKNQWQKADLLFVEKKYEQSRKIYQELLRLTEDDPPKLSKTHAVELLHAIGKTHFRERNLDLALEELGRAIEEARKQDRKNPHLWNDYGYFLFRKAMKENDKEIFRKALANFEMAHSIKKDDNFFIYNIIMTSLRLGTKKDLDVAEGYVKKFKEDSNFEPLVEIGRFYKQARNYEKALDLFQSAIDSIHKNVDISKEKRDEILANVFVLQGNTLFHQGRYKEACQSFINGRNIEPTNPDCWAGFALCLVQPDNPEKENLKIRDRKTLESARDAVNKALSYDKHHPKANEIKSFIEQNLFNLGFIEEQHTI</sequence>
<name>A0A654LYV6_9ARCH</name>
<feature type="repeat" description="TPR" evidence="1">
    <location>
        <begin position="335"/>
        <end position="368"/>
    </location>
</feature>
<dbReference type="Gene3D" id="1.25.40.10">
    <property type="entry name" value="Tetratricopeptide repeat domain"/>
    <property type="match status" value="1"/>
</dbReference>
<gene>
    <name evidence="2" type="ORF">NMY3_01214</name>
</gene>
<keyword evidence="1" id="KW-0802">TPR repeat</keyword>
<evidence type="ECO:0000313" key="3">
    <source>
        <dbReference type="Proteomes" id="UP000058925"/>
    </source>
</evidence>
<dbReference type="RefSeq" id="WP_196817887.1">
    <property type="nucleotide sequence ID" value="NZ_CP012850.1"/>
</dbReference>
<dbReference type="KEGG" id="taa:NMY3_01214"/>
<dbReference type="EMBL" id="CP012850">
    <property type="protein sequence ID" value="ALI35419.1"/>
    <property type="molecule type" value="Genomic_DNA"/>
</dbReference>
<dbReference type="GeneID" id="60421295"/>
<organism evidence="2 3">
    <name type="scientific">Candidatus Nitrosocosmicus oleophilus</name>
    <dbReference type="NCBI Taxonomy" id="1353260"/>
    <lineage>
        <taxon>Archaea</taxon>
        <taxon>Nitrososphaerota</taxon>
        <taxon>Nitrososphaeria</taxon>
        <taxon>Nitrososphaerales</taxon>
        <taxon>Nitrososphaeraceae</taxon>
        <taxon>Candidatus Nitrosocosmicus</taxon>
    </lineage>
</organism>
<proteinExistence type="predicted"/>
<dbReference type="Proteomes" id="UP000058925">
    <property type="component" value="Chromosome"/>
</dbReference>
<evidence type="ECO:0000256" key="1">
    <source>
        <dbReference type="PROSITE-ProRule" id="PRU00339"/>
    </source>
</evidence>
<dbReference type="InterPro" id="IPR011990">
    <property type="entry name" value="TPR-like_helical_dom_sf"/>
</dbReference>
<dbReference type="PANTHER" id="PTHR12558:SF13">
    <property type="entry name" value="CELL DIVISION CYCLE PROTEIN 27 HOMOLOG"/>
    <property type="match status" value="1"/>
</dbReference>
<dbReference type="InterPro" id="IPR019734">
    <property type="entry name" value="TPR_rpt"/>
</dbReference>